<dbReference type="InterPro" id="IPR043131">
    <property type="entry name" value="BCAT-like_N"/>
</dbReference>
<dbReference type="FunFam" id="3.30.470.10:FF:000003">
    <property type="entry name" value="Branched-chain-amino-acid aminotransferase"/>
    <property type="match status" value="1"/>
</dbReference>
<dbReference type="Gramene" id="KQK91843">
    <property type="protein sequence ID" value="KQK91843"/>
    <property type="gene ID" value="SETIT_035966mg"/>
</dbReference>
<evidence type="ECO:0008006" key="9">
    <source>
        <dbReference type="Google" id="ProtNLM"/>
    </source>
</evidence>
<dbReference type="ExpressionAtlas" id="K4ACK7">
    <property type="expression patterns" value="baseline"/>
</dbReference>
<feature type="compositionally biased region" description="Basic residues" evidence="6">
    <location>
        <begin position="292"/>
        <end position="306"/>
    </location>
</feature>
<gene>
    <name evidence="7" type="primary">LOC101776890</name>
</gene>
<evidence type="ECO:0000256" key="6">
    <source>
        <dbReference type="SAM" id="MobiDB-lite"/>
    </source>
</evidence>
<keyword evidence="4" id="KW-0808">Transferase</keyword>
<evidence type="ECO:0000256" key="4">
    <source>
        <dbReference type="ARBA" id="ARBA00022679"/>
    </source>
</evidence>
<feature type="compositionally biased region" description="Basic and acidic residues" evidence="6">
    <location>
        <begin position="307"/>
        <end position="317"/>
    </location>
</feature>
<sequence length="326" mass="35024">MAASLSSAAKGALLPWARGGHGGLARVLLGGALLTAGGGGGSCPRRWQSSLPQLDHTDRSDEESCGEIDWDNLGFGLTPTDYMYVMRSSPEDLGGFPRGELCRYGNIELSPSSGVLNYAQGLFEGMKAYRRPGRAGYTLFRPEENARRMQHGAERMCMPAPSVDQFVRAVKETVLANRRWVPPQGKGALYLRPLLMGSGPILGLAPAPEYTFLIYAAPVGNYFKEGLAPINLVVDDEFHRAMPGGTGGVKTIANYAPGAAGRQEQGLHGRAVPRLGAQALPGGGLFVQRVRRQGRRRRHAGHHGHHPAGDHAQERHRASPGPRLQG</sequence>
<dbReference type="InterPro" id="IPR036038">
    <property type="entry name" value="Aminotransferase-like"/>
</dbReference>
<dbReference type="EMBL" id="AGNK02006076">
    <property type="status" value="NOT_ANNOTATED_CDS"/>
    <property type="molecule type" value="Genomic_DNA"/>
</dbReference>
<dbReference type="PANTHER" id="PTHR42825:SF29">
    <property type="entry name" value="BRANCHED-CHAIN-AMINO-ACID AMINOTRANSFERASE"/>
    <property type="match status" value="1"/>
</dbReference>
<dbReference type="InterPro" id="IPR005786">
    <property type="entry name" value="B_amino_transII"/>
</dbReference>
<dbReference type="AlphaFoldDB" id="K4ACK7"/>
<evidence type="ECO:0000256" key="1">
    <source>
        <dbReference type="ARBA" id="ARBA00001933"/>
    </source>
</evidence>
<feature type="region of interest" description="Disordered" evidence="6">
    <location>
        <begin position="292"/>
        <end position="326"/>
    </location>
</feature>
<evidence type="ECO:0000256" key="5">
    <source>
        <dbReference type="ARBA" id="ARBA00022898"/>
    </source>
</evidence>
<dbReference type="PANTHER" id="PTHR42825">
    <property type="entry name" value="AMINO ACID AMINOTRANSFERASE"/>
    <property type="match status" value="1"/>
</dbReference>
<protein>
    <recommendedName>
        <fullName evidence="9">Branched-chain-amino-acid aminotransferase</fullName>
    </recommendedName>
</protein>
<dbReference type="SUPFAM" id="SSF56752">
    <property type="entry name" value="D-aminoacid aminotransferase-like PLP-dependent enzymes"/>
    <property type="match status" value="1"/>
</dbReference>
<evidence type="ECO:0000256" key="2">
    <source>
        <dbReference type="ARBA" id="ARBA00009320"/>
    </source>
</evidence>
<keyword evidence="5" id="KW-0663">Pyridoxal phosphate</keyword>
<accession>K4ACK7</accession>
<comment type="similarity">
    <text evidence="2">Belongs to the class-IV pyridoxal-phosphate-dependent aminotransferase family.</text>
</comment>
<reference evidence="8" key="1">
    <citation type="journal article" date="2012" name="Nat. Biotechnol.">
        <title>Reference genome sequence of the model plant Setaria.</title>
        <authorList>
            <person name="Bennetzen J.L."/>
            <person name="Schmutz J."/>
            <person name="Wang H."/>
            <person name="Percifield R."/>
            <person name="Hawkins J."/>
            <person name="Pontaroli A.C."/>
            <person name="Estep M."/>
            <person name="Feng L."/>
            <person name="Vaughn J.N."/>
            <person name="Grimwood J."/>
            <person name="Jenkins J."/>
            <person name="Barry K."/>
            <person name="Lindquist E."/>
            <person name="Hellsten U."/>
            <person name="Deshpande S."/>
            <person name="Wang X."/>
            <person name="Wu X."/>
            <person name="Mitros T."/>
            <person name="Triplett J."/>
            <person name="Yang X."/>
            <person name="Ye C.Y."/>
            <person name="Mauro-Herrera M."/>
            <person name="Wang L."/>
            <person name="Li P."/>
            <person name="Sharma M."/>
            <person name="Sharma R."/>
            <person name="Ronald P.C."/>
            <person name="Panaud O."/>
            <person name="Kellogg E.A."/>
            <person name="Brutnell T.P."/>
            <person name="Doust A.N."/>
            <person name="Tuskan G.A."/>
            <person name="Rokhsar D."/>
            <person name="Devos K.M."/>
        </authorList>
    </citation>
    <scope>NUCLEOTIDE SEQUENCE [LARGE SCALE GENOMIC DNA]</scope>
    <source>
        <strain evidence="8">cv. Yugu1</strain>
    </source>
</reference>
<organism evidence="7 8">
    <name type="scientific">Setaria italica</name>
    <name type="common">Foxtail millet</name>
    <name type="synonym">Panicum italicum</name>
    <dbReference type="NCBI Taxonomy" id="4555"/>
    <lineage>
        <taxon>Eukaryota</taxon>
        <taxon>Viridiplantae</taxon>
        <taxon>Streptophyta</taxon>
        <taxon>Embryophyta</taxon>
        <taxon>Tracheophyta</taxon>
        <taxon>Spermatophyta</taxon>
        <taxon>Magnoliopsida</taxon>
        <taxon>Liliopsida</taxon>
        <taxon>Poales</taxon>
        <taxon>Poaceae</taxon>
        <taxon>PACMAD clade</taxon>
        <taxon>Panicoideae</taxon>
        <taxon>Panicodae</taxon>
        <taxon>Paniceae</taxon>
        <taxon>Cenchrinae</taxon>
        <taxon>Setaria</taxon>
    </lineage>
</organism>
<evidence type="ECO:0000313" key="7">
    <source>
        <dbReference type="EnsemblPlants" id="KQK91843"/>
    </source>
</evidence>
<dbReference type="EnsemblPlants" id="KQK91843">
    <property type="protein sequence ID" value="KQK91843"/>
    <property type="gene ID" value="SETIT_035966mg"/>
</dbReference>
<name>K4ACK7_SETIT</name>
<dbReference type="GO" id="GO:0009081">
    <property type="term" value="P:branched-chain amino acid metabolic process"/>
    <property type="evidence" value="ECO:0007669"/>
    <property type="project" value="InterPro"/>
</dbReference>
<reference evidence="7" key="2">
    <citation type="submission" date="2018-08" db="UniProtKB">
        <authorList>
            <consortium name="EnsemblPlants"/>
        </authorList>
    </citation>
    <scope>IDENTIFICATION</scope>
    <source>
        <strain evidence="7">Yugu1</strain>
    </source>
</reference>
<proteinExistence type="inferred from homology"/>
<evidence type="ECO:0000256" key="3">
    <source>
        <dbReference type="ARBA" id="ARBA00022576"/>
    </source>
</evidence>
<keyword evidence="8" id="KW-1185">Reference proteome</keyword>
<comment type="cofactor">
    <cofactor evidence="1">
        <name>pyridoxal 5'-phosphate</name>
        <dbReference type="ChEBI" id="CHEBI:597326"/>
    </cofactor>
</comment>
<keyword evidence="3" id="KW-0032">Aminotransferase</keyword>
<feature type="region of interest" description="Disordered" evidence="6">
    <location>
        <begin position="39"/>
        <end position="65"/>
    </location>
</feature>
<dbReference type="InterPro" id="IPR043132">
    <property type="entry name" value="BCAT-like_C"/>
</dbReference>
<evidence type="ECO:0000313" key="8">
    <source>
        <dbReference type="Proteomes" id="UP000004995"/>
    </source>
</evidence>
<dbReference type="Gene3D" id="3.20.10.10">
    <property type="entry name" value="D-amino Acid Aminotransferase, subunit A, domain 2"/>
    <property type="match status" value="1"/>
</dbReference>
<dbReference type="GO" id="GO:0004084">
    <property type="term" value="F:branched-chain-amino-acid transaminase activity"/>
    <property type="evidence" value="ECO:0007669"/>
    <property type="project" value="InterPro"/>
</dbReference>
<dbReference type="Gene3D" id="3.30.470.10">
    <property type="match status" value="1"/>
</dbReference>
<dbReference type="Proteomes" id="UP000004995">
    <property type="component" value="Unassembled WGS sequence"/>
</dbReference>